<feature type="domain" description="ABC transmembrane type-1" evidence="8">
    <location>
        <begin position="72"/>
        <end position="261"/>
    </location>
</feature>
<evidence type="ECO:0000256" key="7">
    <source>
        <dbReference type="RuleBase" id="RU363032"/>
    </source>
</evidence>
<keyword evidence="2 7" id="KW-0813">Transport</keyword>
<evidence type="ECO:0000259" key="8">
    <source>
        <dbReference type="PROSITE" id="PS50928"/>
    </source>
</evidence>
<name>A0A9X3Z533_9BACL</name>
<dbReference type="Pfam" id="PF00528">
    <property type="entry name" value="BPD_transp_1"/>
    <property type="match status" value="1"/>
</dbReference>
<evidence type="ECO:0000256" key="3">
    <source>
        <dbReference type="ARBA" id="ARBA00022475"/>
    </source>
</evidence>
<gene>
    <name evidence="9" type="ORF">O3V59_19470</name>
</gene>
<feature type="transmembrane region" description="Helical" evidence="7">
    <location>
        <begin position="138"/>
        <end position="161"/>
    </location>
</feature>
<accession>A0A9X3Z533</accession>
<comment type="similarity">
    <text evidence="7">Belongs to the binding-protein-dependent transport system permease family.</text>
</comment>
<evidence type="ECO:0000256" key="2">
    <source>
        <dbReference type="ARBA" id="ARBA00022448"/>
    </source>
</evidence>
<dbReference type="EMBL" id="JAPYYP010000033">
    <property type="protein sequence ID" value="MDA5110522.1"/>
    <property type="molecule type" value="Genomic_DNA"/>
</dbReference>
<comment type="caution">
    <text evidence="9">The sequence shown here is derived from an EMBL/GenBank/DDBJ whole genome shotgun (WGS) entry which is preliminary data.</text>
</comment>
<keyword evidence="4 7" id="KW-0812">Transmembrane</keyword>
<feature type="transmembrane region" description="Helical" evidence="7">
    <location>
        <begin position="182"/>
        <end position="201"/>
    </location>
</feature>
<proteinExistence type="inferred from homology"/>
<evidence type="ECO:0000313" key="10">
    <source>
        <dbReference type="Proteomes" id="UP001151071"/>
    </source>
</evidence>
<dbReference type="RefSeq" id="WP_271140806.1">
    <property type="nucleotide sequence ID" value="NZ_JAPYYP010000033.1"/>
</dbReference>
<dbReference type="Proteomes" id="UP001151071">
    <property type="component" value="Unassembled WGS sequence"/>
</dbReference>
<feature type="transmembrane region" description="Helical" evidence="7">
    <location>
        <begin position="221"/>
        <end position="241"/>
    </location>
</feature>
<evidence type="ECO:0000313" key="9">
    <source>
        <dbReference type="EMBL" id="MDA5110522.1"/>
    </source>
</evidence>
<evidence type="ECO:0000256" key="5">
    <source>
        <dbReference type="ARBA" id="ARBA00022989"/>
    </source>
</evidence>
<dbReference type="InterPro" id="IPR000515">
    <property type="entry name" value="MetI-like"/>
</dbReference>
<reference evidence="9" key="1">
    <citation type="submission" date="2022-12" db="EMBL/GenBank/DDBJ databases">
        <title>Draft genome sequence of the thermophilic strain Brevibacillus thermoruber HT42, isolated from Los Humeros, Puebla, Mexico, with biotechnological potential.</title>
        <authorList>
            <person name="Lara Sanchez J."/>
            <person name="Solis Palacios R."/>
            <person name="Bustos Baena A.S."/>
            <person name="Ruz Baez A.E."/>
            <person name="Espinosa Luna G."/>
            <person name="Oliart Ros R.M."/>
        </authorList>
    </citation>
    <scope>NUCLEOTIDE SEQUENCE</scope>
    <source>
        <strain evidence="9">HT42</strain>
    </source>
</reference>
<sequence>MQPNEIDAIHRSHLRQAARQRCLIVATQLALFLLFIGVWEGLARANAINVLIFSYPSKMWQLFWSLMLDGSLLPHVAMTVGETVVGFLLGTLLGTLLATLIWWSPFLSRVLEPYLVVGNSMPKVALGPVFIVGLGPGLLSVIAMGCAISVIITTIVIYTSFKEVNPNYVKVVQTLGANKRQTFTMVILPATIPTILSTLKVNVGLSWVGVIVGEFLVSQKGLGYLIIYGFQVFNFTLEMLTKILEIAPLLRGHSHVFGLHVAALNDFRRTVSRFLHLLICAGQIESTICLPLRHSECRILWR</sequence>
<keyword evidence="5 7" id="KW-1133">Transmembrane helix</keyword>
<dbReference type="SUPFAM" id="SSF161098">
    <property type="entry name" value="MetI-like"/>
    <property type="match status" value="1"/>
</dbReference>
<dbReference type="InterPro" id="IPR035906">
    <property type="entry name" value="MetI-like_sf"/>
</dbReference>
<evidence type="ECO:0000256" key="4">
    <source>
        <dbReference type="ARBA" id="ARBA00022692"/>
    </source>
</evidence>
<dbReference type="GO" id="GO:0005886">
    <property type="term" value="C:plasma membrane"/>
    <property type="evidence" value="ECO:0007669"/>
    <property type="project" value="UniProtKB-SubCell"/>
</dbReference>
<dbReference type="Gene3D" id="1.10.3720.10">
    <property type="entry name" value="MetI-like"/>
    <property type="match status" value="1"/>
</dbReference>
<evidence type="ECO:0000256" key="1">
    <source>
        <dbReference type="ARBA" id="ARBA00004651"/>
    </source>
</evidence>
<dbReference type="GO" id="GO:0055085">
    <property type="term" value="P:transmembrane transport"/>
    <property type="evidence" value="ECO:0007669"/>
    <property type="project" value="InterPro"/>
</dbReference>
<dbReference type="PANTHER" id="PTHR30151:SF19">
    <property type="entry name" value="ABC TRANSPORTER PERMEASE"/>
    <property type="match status" value="1"/>
</dbReference>
<keyword evidence="3" id="KW-1003">Cell membrane</keyword>
<keyword evidence="6 7" id="KW-0472">Membrane</keyword>
<feature type="transmembrane region" description="Helical" evidence="7">
    <location>
        <begin position="21"/>
        <end position="39"/>
    </location>
</feature>
<dbReference type="PANTHER" id="PTHR30151">
    <property type="entry name" value="ALKANE SULFONATE ABC TRANSPORTER-RELATED, MEMBRANE SUBUNIT"/>
    <property type="match status" value="1"/>
</dbReference>
<evidence type="ECO:0000256" key="6">
    <source>
        <dbReference type="ARBA" id="ARBA00023136"/>
    </source>
</evidence>
<keyword evidence="10" id="KW-1185">Reference proteome</keyword>
<organism evidence="9 10">
    <name type="scientific">Brevibacillus thermoruber</name>
    <dbReference type="NCBI Taxonomy" id="33942"/>
    <lineage>
        <taxon>Bacteria</taxon>
        <taxon>Bacillati</taxon>
        <taxon>Bacillota</taxon>
        <taxon>Bacilli</taxon>
        <taxon>Bacillales</taxon>
        <taxon>Paenibacillaceae</taxon>
        <taxon>Brevibacillus</taxon>
    </lineage>
</organism>
<comment type="subcellular location">
    <subcellularLocation>
        <location evidence="1 7">Cell membrane</location>
        <topology evidence="1 7">Multi-pass membrane protein</topology>
    </subcellularLocation>
</comment>
<dbReference type="PROSITE" id="PS50928">
    <property type="entry name" value="ABC_TM1"/>
    <property type="match status" value="1"/>
</dbReference>
<dbReference type="AlphaFoldDB" id="A0A9X3Z533"/>
<protein>
    <submittedName>
        <fullName evidence="9">ABC transporter permease</fullName>
    </submittedName>
</protein>
<feature type="transmembrane region" description="Helical" evidence="7">
    <location>
        <begin position="84"/>
        <end position="103"/>
    </location>
</feature>
<dbReference type="CDD" id="cd06261">
    <property type="entry name" value="TM_PBP2"/>
    <property type="match status" value="1"/>
</dbReference>